<dbReference type="InterPro" id="IPR033248">
    <property type="entry name" value="Transketolase_C"/>
</dbReference>
<name>A0A1F6B8Y5_9BACT</name>
<dbReference type="Proteomes" id="UP000176228">
    <property type="component" value="Unassembled WGS sequence"/>
</dbReference>
<dbReference type="AlphaFoldDB" id="A0A1F6B8Y5"/>
<gene>
    <name evidence="5" type="ORF">A2968_01240</name>
</gene>
<evidence type="ECO:0000259" key="4">
    <source>
        <dbReference type="SMART" id="SM00861"/>
    </source>
</evidence>
<dbReference type="PANTHER" id="PTHR43825:SF5">
    <property type="entry name" value="HYPOTHETICAL TRANSKETOLASE FAMILY PROTEIN"/>
    <property type="match status" value="1"/>
</dbReference>
<sequence length="305" mass="33958">MRKMSLEMVYRLAKKDKRIYFIGSDLGYGTLSRFEKEMPERFLKEGVSEAYIIAMAAGLALEGKIVYINTIATFLTRRCFEQIVIDLALHKAKVRLIGSGGGLVYAPLGPTHLAIEDIAIMRAIPNMTVIACADAKEMEKMMPQTVDWPGPIYIRLAKGNDQIVSRGSFRIGKVYQYAQGKDVLLVTTGITLQLAMEARKKLERKKISVGILHVPTLKPLDKKTILKIFKSYRAIISIEEHSLTGGLGSSMAEIISEADFADRKFFRRLALPDEFPAGYGSQKEQLVKNNITAGDIVQTAVKLVK</sequence>
<dbReference type="SUPFAM" id="SSF52922">
    <property type="entry name" value="TK C-terminal domain-like"/>
    <property type="match status" value="1"/>
</dbReference>
<evidence type="ECO:0000256" key="3">
    <source>
        <dbReference type="ARBA" id="ARBA00023052"/>
    </source>
</evidence>
<comment type="similarity">
    <text evidence="2">Belongs to the transketolase family.</text>
</comment>
<dbReference type="InterPro" id="IPR009014">
    <property type="entry name" value="Transketo_C/PFOR_II"/>
</dbReference>
<dbReference type="InterPro" id="IPR005475">
    <property type="entry name" value="Transketolase-like_Pyr-bd"/>
</dbReference>
<dbReference type="SUPFAM" id="SSF52518">
    <property type="entry name" value="Thiamin diphosphate-binding fold (THDP-binding)"/>
    <property type="match status" value="1"/>
</dbReference>
<dbReference type="SMART" id="SM00861">
    <property type="entry name" value="Transket_pyr"/>
    <property type="match status" value="1"/>
</dbReference>
<dbReference type="Pfam" id="PF02779">
    <property type="entry name" value="Transket_pyr"/>
    <property type="match status" value="1"/>
</dbReference>
<evidence type="ECO:0000313" key="6">
    <source>
        <dbReference type="Proteomes" id="UP000176228"/>
    </source>
</evidence>
<dbReference type="STRING" id="1798391.A2968_01240"/>
<comment type="cofactor">
    <cofactor evidence="1">
        <name>thiamine diphosphate</name>
        <dbReference type="ChEBI" id="CHEBI:58937"/>
    </cofactor>
</comment>
<dbReference type="PANTHER" id="PTHR43825">
    <property type="entry name" value="PYRUVATE DEHYDROGENASE E1 COMPONENT"/>
    <property type="match status" value="1"/>
</dbReference>
<evidence type="ECO:0000313" key="5">
    <source>
        <dbReference type="EMBL" id="OGG33400.1"/>
    </source>
</evidence>
<organism evidence="5 6">
    <name type="scientific">Candidatus Gottesmanbacteria bacterium RIFCSPLOWO2_01_FULL_42_22</name>
    <dbReference type="NCBI Taxonomy" id="1798391"/>
    <lineage>
        <taxon>Bacteria</taxon>
        <taxon>Candidatus Gottesmaniibacteriota</taxon>
    </lineage>
</organism>
<dbReference type="FunFam" id="3.40.50.970:FF:000129">
    <property type="entry name" value="Transketolase"/>
    <property type="match status" value="1"/>
</dbReference>
<dbReference type="InterPro" id="IPR029061">
    <property type="entry name" value="THDP-binding"/>
</dbReference>
<dbReference type="Pfam" id="PF02780">
    <property type="entry name" value="Transketolase_C"/>
    <property type="match status" value="1"/>
</dbReference>
<dbReference type="Gene3D" id="3.40.50.920">
    <property type="match status" value="1"/>
</dbReference>
<evidence type="ECO:0000256" key="2">
    <source>
        <dbReference type="ARBA" id="ARBA00007131"/>
    </source>
</evidence>
<evidence type="ECO:0000256" key="1">
    <source>
        <dbReference type="ARBA" id="ARBA00001964"/>
    </source>
</evidence>
<comment type="caution">
    <text evidence="5">The sequence shown here is derived from an EMBL/GenBank/DDBJ whole genome shotgun (WGS) entry which is preliminary data.</text>
</comment>
<dbReference type="Gene3D" id="3.40.50.970">
    <property type="match status" value="1"/>
</dbReference>
<dbReference type="EMBL" id="MFJU01000041">
    <property type="protein sequence ID" value="OGG33400.1"/>
    <property type="molecule type" value="Genomic_DNA"/>
</dbReference>
<dbReference type="InterPro" id="IPR051157">
    <property type="entry name" value="PDH/Transketolase"/>
</dbReference>
<protein>
    <submittedName>
        <fullName evidence="5">Transketolase</fullName>
    </submittedName>
</protein>
<dbReference type="CDD" id="cd07033">
    <property type="entry name" value="TPP_PYR_DXS_TK_like"/>
    <property type="match status" value="1"/>
</dbReference>
<reference evidence="5 6" key="1">
    <citation type="journal article" date="2016" name="Nat. Commun.">
        <title>Thousands of microbial genomes shed light on interconnected biogeochemical processes in an aquifer system.</title>
        <authorList>
            <person name="Anantharaman K."/>
            <person name="Brown C.T."/>
            <person name="Hug L.A."/>
            <person name="Sharon I."/>
            <person name="Castelle C.J."/>
            <person name="Probst A.J."/>
            <person name="Thomas B.C."/>
            <person name="Singh A."/>
            <person name="Wilkins M.J."/>
            <person name="Karaoz U."/>
            <person name="Brodie E.L."/>
            <person name="Williams K.H."/>
            <person name="Hubbard S.S."/>
            <person name="Banfield J.F."/>
        </authorList>
    </citation>
    <scope>NUCLEOTIDE SEQUENCE [LARGE SCALE GENOMIC DNA]</scope>
</reference>
<keyword evidence="3" id="KW-0786">Thiamine pyrophosphate</keyword>
<proteinExistence type="inferred from homology"/>
<accession>A0A1F6B8Y5</accession>
<feature type="domain" description="Transketolase-like pyrimidine-binding" evidence="4">
    <location>
        <begin position="1"/>
        <end position="163"/>
    </location>
</feature>